<evidence type="ECO:0000256" key="6">
    <source>
        <dbReference type="SAM" id="MobiDB-lite"/>
    </source>
</evidence>
<comment type="subcellular location">
    <subcellularLocation>
        <location evidence="1">Membrane</location>
        <topology evidence="1">Multi-pass membrane protein</topology>
    </subcellularLocation>
</comment>
<dbReference type="InterPro" id="IPR002229">
    <property type="entry name" value="RhesusRHD"/>
</dbReference>
<sequence length="171" mass="18486">MMLHPYGALILGSLAGALSVFGFKFVTPLLSRKLRIHDTCGVNNLHGMPGILAGITSAVIAASATEDEYNYRLKKAGFSDQFLSGLAEALLKEHRLVMRVPLLDPPKEDELFDDYPSWEVEADPTGAEEAASRPPTKGNQIAMVEQQPDSASRARLPAHFNGAYDAPPPAQ</sequence>
<evidence type="ECO:0000313" key="8">
    <source>
        <dbReference type="EMBL" id="KAH7951542.1"/>
    </source>
</evidence>
<evidence type="ECO:0000256" key="1">
    <source>
        <dbReference type="ARBA" id="ARBA00004141"/>
    </source>
</evidence>
<dbReference type="Proteomes" id="UP000821837">
    <property type="component" value="Chromosome 5"/>
</dbReference>
<keyword evidence="3" id="KW-0812">Transmembrane</keyword>
<evidence type="ECO:0000259" key="7">
    <source>
        <dbReference type="Pfam" id="PF00909"/>
    </source>
</evidence>
<dbReference type="GO" id="GO:0008519">
    <property type="term" value="F:ammonium channel activity"/>
    <property type="evidence" value="ECO:0007669"/>
    <property type="project" value="InterPro"/>
</dbReference>
<accession>A0A9D4PR64</accession>
<dbReference type="InterPro" id="IPR024041">
    <property type="entry name" value="NH4_transpt_AmtB-like_dom"/>
</dbReference>
<dbReference type="GO" id="GO:0005886">
    <property type="term" value="C:plasma membrane"/>
    <property type="evidence" value="ECO:0007669"/>
    <property type="project" value="InterPro"/>
</dbReference>
<reference evidence="8" key="2">
    <citation type="submission" date="2021-09" db="EMBL/GenBank/DDBJ databases">
        <authorList>
            <person name="Jia N."/>
            <person name="Wang J."/>
            <person name="Shi W."/>
            <person name="Du L."/>
            <person name="Sun Y."/>
            <person name="Zhan W."/>
            <person name="Jiang J."/>
            <person name="Wang Q."/>
            <person name="Zhang B."/>
            <person name="Ji P."/>
            <person name="Sakyi L.B."/>
            <person name="Cui X."/>
            <person name="Yuan T."/>
            <person name="Jiang B."/>
            <person name="Yang W."/>
            <person name="Lam T.T.-Y."/>
            <person name="Chang Q."/>
            <person name="Ding S."/>
            <person name="Wang X."/>
            <person name="Zhu J."/>
            <person name="Ruan X."/>
            <person name="Zhao L."/>
            <person name="Wei J."/>
            <person name="Que T."/>
            <person name="Du C."/>
            <person name="Cheng J."/>
            <person name="Dai P."/>
            <person name="Han X."/>
            <person name="Huang E."/>
            <person name="Gao Y."/>
            <person name="Liu J."/>
            <person name="Shao H."/>
            <person name="Ye R."/>
            <person name="Li L."/>
            <person name="Wei W."/>
            <person name="Wang X."/>
            <person name="Wang C."/>
            <person name="Huo Q."/>
            <person name="Li W."/>
            <person name="Guo W."/>
            <person name="Chen H."/>
            <person name="Chen S."/>
            <person name="Zhou L."/>
            <person name="Zhou L."/>
            <person name="Ni X."/>
            <person name="Tian J."/>
            <person name="Zhou Y."/>
            <person name="Sheng Y."/>
            <person name="Liu T."/>
            <person name="Pan Y."/>
            <person name="Xia L."/>
            <person name="Li J."/>
            <person name="Zhao F."/>
            <person name="Cao W."/>
        </authorList>
    </citation>
    <scope>NUCLEOTIDE SEQUENCE</scope>
    <source>
        <strain evidence="8">Rsan-2018</strain>
        <tissue evidence="8">Larvae</tissue>
    </source>
</reference>
<comment type="similarity">
    <text evidence="2">Belongs to the ammonium transporter (TC 2.A.49) family. Rh subfamily.</text>
</comment>
<comment type="caution">
    <text evidence="8">The sequence shown here is derived from an EMBL/GenBank/DDBJ whole genome shotgun (WGS) entry which is preliminary data.</text>
</comment>
<keyword evidence="4" id="KW-1133">Transmembrane helix</keyword>
<evidence type="ECO:0000256" key="5">
    <source>
        <dbReference type="ARBA" id="ARBA00023136"/>
    </source>
</evidence>
<dbReference type="GO" id="GO:0097272">
    <property type="term" value="P:ammonium homeostasis"/>
    <property type="evidence" value="ECO:0007669"/>
    <property type="project" value="TreeGrafter"/>
</dbReference>
<protein>
    <recommendedName>
        <fullName evidence="7">Ammonium transporter AmtB-like domain-containing protein</fullName>
    </recommendedName>
</protein>
<keyword evidence="5" id="KW-0472">Membrane</keyword>
<evidence type="ECO:0000313" key="9">
    <source>
        <dbReference type="Proteomes" id="UP000821837"/>
    </source>
</evidence>
<dbReference type="Gene3D" id="1.10.3430.10">
    <property type="entry name" value="Ammonium transporter AmtB like domains"/>
    <property type="match status" value="1"/>
</dbReference>
<proteinExistence type="inferred from homology"/>
<gene>
    <name evidence="8" type="ORF">HPB52_010289</name>
</gene>
<dbReference type="EMBL" id="JABSTV010001251">
    <property type="protein sequence ID" value="KAH7951542.1"/>
    <property type="molecule type" value="Genomic_DNA"/>
</dbReference>
<evidence type="ECO:0000256" key="4">
    <source>
        <dbReference type="ARBA" id="ARBA00022989"/>
    </source>
</evidence>
<dbReference type="InterPro" id="IPR029020">
    <property type="entry name" value="Ammonium/urea_transptr"/>
</dbReference>
<dbReference type="PANTHER" id="PTHR11730">
    <property type="entry name" value="AMMONIUM TRANSPORTER"/>
    <property type="match status" value="1"/>
</dbReference>
<dbReference type="AlphaFoldDB" id="A0A9D4PR64"/>
<feature type="region of interest" description="Disordered" evidence="6">
    <location>
        <begin position="117"/>
        <end position="171"/>
    </location>
</feature>
<dbReference type="PRINTS" id="PR00342">
    <property type="entry name" value="RHESUSRHD"/>
</dbReference>
<evidence type="ECO:0000256" key="3">
    <source>
        <dbReference type="ARBA" id="ARBA00022692"/>
    </source>
</evidence>
<dbReference type="Pfam" id="PF00909">
    <property type="entry name" value="Ammonium_transp"/>
    <property type="match status" value="1"/>
</dbReference>
<dbReference type="PANTHER" id="PTHR11730:SF60">
    <property type="entry name" value="RH50, ISOFORM D"/>
    <property type="match status" value="1"/>
</dbReference>
<evidence type="ECO:0000256" key="2">
    <source>
        <dbReference type="ARBA" id="ARBA00011036"/>
    </source>
</evidence>
<keyword evidence="9" id="KW-1185">Reference proteome</keyword>
<organism evidence="8 9">
    <name type="scientific">Rhipicephalus sanguineus</name>
    <name type="common">Brown dog tick</name>
    <name type="synonym">Ixodes sanguineus</name>
    <dbReference type="NCBI Taxonomy" id="34632"/>
    <lineage>
        <taxon>Eukaryota</taxon>
        <taxon>Metazoa</taxon>
        <taxon>Ecdysozoa</taxon>
        <taxon>Arthropoda</taxon>
        <taxon>Chelicerata</taxon>
        <taxon>Arachnida</taxon>
        <taxon>Acari</taxon>
        <taxon>Parasitiformes</taxon>
        <taxon>Ixodida</taxon>
        <taxon>Ixodoidea</taxon>
        <taxon>Ixodidae</taxon>
        <taxon>Rhipicephalinae</taxon>
        <taxon>Rhipicephalus</taxon>
        <taxon>Rhipicephalus</taxon>
    </lineage>
</organism>
<feature type="domain" description="Ammonium transporter AmtB-like" evidence="7">
    <location>
        <begin position="2"/>
        <end position="77"/>
    </location>
</feature>
<name>A0A9D4PR64_RHISA</name>
<reference evidence="8" key="1">
    <citation type="journal article" date="2020" name="Cell">
        <title>Large-Scale Comparative Analyses of Tick Genomes Elucidate Their Genetic Diversity and Vector Capacities.</title>
        <authorList>
            <consortium name="Tick Genome and Microbiome Consortium (TIGMIC)"/>
            <person name="Jia N."/>
            <person name="Wang J."/>
            <person name="Shi W."/>
            <person name="Du L."/>
            <person name="Sun Y."/>
            <person name="Zhan W."/>
            <person name="Jiang J.F."/>
            <person name="Wang Q."/>
            <person name="Zhang B."/>
            <person name="Ji P."/>
            <person name="Bell-Sakyi L."/>
            <person name="Cui X.M."/>
            <person name="Yuan T.T."/>
            <person name="Jiang B.G."/>
            <person name="Yang W.F."/>
            <person name="Lam T.T."/>
            <person name="Chang Q.C."/>
            <person name="Ding S.J."/>
            <person name="Wang X.J."/>
            <person name="Zhu J.G."/>
            <person name="Ruan X.D."/>
            <person name="Zhao L."/>
            <person name="Wei J.T."/>
            <person name="Ye R.Z."/>
            <person name="Que T.C."/>
            <person name="Du C.H."/>
            <person name="Zhou Y.H."/>
            <person name="Cheng J.X."/>
            <person name="Dai P.F."/>
            <person name="Guo W.B."/>
            <person name="Han X.H."/>
            <person name="Huang E.J."/>
            <person name="Li L.F."/>
            <person name="Wei W."/>
            <person name="Gao Y.C."/>
            <person name="Liu J.Z."/>
            <person name="Shao H.Z."/>
            <person name="Wang X."/>
            <person name="Wang C.C."/>
            <person name="Yang T.C."/>
            <person name="Huo Q.B."/>
            <person name="Li W."/>
            <person name="Chen H.Y."/>
            <person name="Chen S.E."/>
            <person name="Zhou L.G."/>
            <person name="Ni X.B."/>
            <person name="Tian J.H."/>
            <person name="Sheng Y."/>
            <person name="Liu T."/>
            <person name="Pan Y.S."/>
            <person name="Xia L.Y."/>
            <person name="Li J."/>
            <person name="Zhao F."/>
            <person name="Cao W.C."/>
        </authorList>
    </citation>
    <scope>NUCLEOTIDE SEQUENCE</scope>
    <source>
        <strain evidence="8">Rsan-2018</strain>
    </source>
</reference>
<dbReference type="VEuPathDB" id="VectorBase:RSAN_035440"/>
<dbReference type="SUPFAM" id="SSF111352">
    <property type="entry name" value="Ammonium transporter"/>
    <property type="match status" value="1"/>
</dbReference>